<organism evidence="1 2">
    <name type="scientific">Cetraspora pellucida</name>
    <dbReference type="NCBI Taxonomy" id="1433469"/>
    <lineage>
        <taxon>Eukaryota</taxon>
        <taxon>Fungi</taxon>
        <taxon>Fungi incertae sedis</taxon>
        <taxon>Mucoromycota</taxon>
        <taxon>Glomeromycotina</taxon>
        <taxon>Glomeromycetes</taxon>
        <taxon>Diversisporales</taxon>
        <taxon>Gigasporaceae</taxon>
        <taxon>Cetraspora</taxon>
    </lineage>
</organism>
<accession>A0A9N8WNQ8</accession>
<proteinExistence type="predicted"/>
<dbReference type="EMBL" id="CAJVQA010000738">
    <property type="protein sequence ID" value="CAG8488619.1"/>
    <property type="molecule type" value="Genomic_DNA"/>
</dbReference>
<dbReference type="AlphaFoldDB" id="A0A9N8WNQ8"/>
<keyword evidence="2" id="KW-1185">Reference proteome</keyword>
<reference evidence="1" key="1">
    <citation type="submission" date="2021-06" db="EMBL/GenBank/DDBJ databases">
        <authorList>
            <person name="Kallberg Y."/>
            <person name="Tangrot J."/>
            <person name="Rosling A."/>
        </authorList>
    </citation>
    <scope>NUCLEOTIDE SEQUENCE</scope>
    <source>
        <strain evidence="1">FL966</strain>
    </source>
</reference>
<gene>
    <name evidence="1" type="ORF">CPELLU_LOCUS1868</name>
</gene>
<evidence type="ECO:0000313" key="1">
    <source>
        <dbReference type="EMBL" id="CAG8488619.1"/>
    </source>
</evidence>
<dbReference type="Proteomes" id="UP000789759">
    <property type="component" value="Unassembled WGS sequence"/>
</dbReference>
<sequence length="50" mass="5869">MRDKTNNSCPFRYIYICISCLHQLLSQLRYKRIYMGDSMDMGISELTSAT</sequence>
<evidence type="ECO:0000313" key="2">
    <source>
        <dbReference type="Proteomes" id="UP000789759"/>
    </source>
</evidence>
<name>A0A9N8WNQ8_9GLOM</name>
<protein>
    <submittedName>
        <fullName evidence="1">16729_t:CDS:1</fullName>
    </submittedName>
</protein>
<comment type="caution">
    <text evidence="1">The sequence shown here is derived from an EMBL/GenBank/DDBJ whole genome shotgun (WGS) entry which is preliminary data.</text>
</comment>